<evidence type="ECO:0000259" key="3">
    <source>
        <dbReference type="PROSITE" id="PS51186"/>
    </source>
</evidence>
<accession>E0U964</accession>
<dbReference type="Pfam" id="PF00583">
    <property type="entry name" value="Acetyltransf_1"/>
    <property type="match status" value="1"/>
</dbReference>
<dbReference type="RefSeq" id="WP_013325360.1">
    <property type="nucleotide sequence ID" value="NC_014501.1"/>
</dbReference>
<dbReference type="InterPro" id="IPR050832">
    <property type="entry name" value="Bact_Acetyltransf"/>
</dbReference>
<proteinExistence type="predicted"/>
<evidence type="ECO:0000313" key="5">
    <source>
        <dbReference type="Proteomes" id="UP000008206"/>
    </source>
</evidence>
<dbReference type="STRING" id="497965.Cyan7822_5446"/>
<reference evidence="5" key="1">
    <citation type="journal article" date="2011" name="MBio">
        <title>Novel metabolic attributes of the genus Cyanothece, comprising a group of unicellular nitrogen-fixing Cyanobacteria.</title>
        <authorList>
            <person name="Bandyopadhyay A."/>
            <person name="Elvitigala T."/>
            <person name="Welsh E."/>
            <person name="Stockel J."/>
            <person name="Liberton M."/>
            <person name="Min H."/>
            <person name="Sherman L.A."/>
            <person name="Pakrasi H.B."/>
        </authorList>
    </citation>
    <scope>NUCLEOTIDE SEQUENCE [LARGE SCALE GENOMIC DNA]</scope>
    <source>
        <strain evidence="5">PCC 7822</strain>
    </source>
</reference>
<protein>
    <submittedName>
        <fullName evidence="4">GCN5-related N-acetyltransferase</fullName>
    </submittedName>
</protein>
<dbReference type="PANTHER" id="PTHR43877">
    <property type="entry name" value="AMINOALKYLPHOSPHONATE N-ACETYLTRANSFERASE-RELATED-RELATED"/>
    <property type="match status" value="1"/>
</dbReference>
<dbReference type="Gene3D" id="3.40.630.30">
    <property type="match status" value="1"/>
</dbReference>
<feature type="domain" description="N-acetyltransferase" evidence="3">
    <location>
        <begin position="25"/>
        <end position="160"/>
    </location>
</feature>
<evidence type="ECO:0000313" key="4">
    <source>
        <dbReference type="EMBL" id="ADN17322.1"/>
    </source>
</evidence>
<dbReference type="PROSITE" id="PS51186">
    <property type="entry name" value="GNAT"/>
    <property type="match status" value="1"/>
</dbReference>
<name>E0U964_GLOV7</name>
<organism evidence="4 5">
    <name type="scientific">Gloeothece verrucosa (strain PCC 7822)</name>
    <name type="common">Cyanothece sp. (strain PCC 7822)</name>
    <dbReference type="NCBI Taxonomy" id="497965"/>
    <lineage>
        <taxon>Bacteria</taxon>
        <taxon>Bacillati</taxon>
        <taxon>Cyanobacteriota</taxon>
        <taxon>Cyanophyceae</taxon>
        <taxon>Oscillatoriophycideae</taxon>
        <taxon>Chroococcales</taxon>
        <taxon>Aphanothecaceae</taxon>
        <taxon>Gloeothece</taxon>
        <taxon>Gloeothece verrucosa</taxon>
    </lineage>
</organism>
<dbReference type="EMBL" id="CP002198">
    <property type="protein sequence ID" value="ADN17322.1"/>
    <property type="molecule type" value="Genomic_DNA"/>
</dbReference>
<dbReference type="SUPFAM" id="SSF55729">
    <property type="entry name" value="Acyl-CoA N-acyltransferases (Nat)"/>
    <property type="match status" value="1"/>
</dbReference>
<keyword evidence="2" id="KW-0012">Acyltransferase</keyword>
<dbReference type="Proteomes" id="UP000008206">
    <property type="component" value="Chromosome"/>
</dbReference>
<dbReference type="AlphaFoldDB" id="E0U964"/>
<dbReference type="KEGG" id="cyj:Cyan7822_5446"/>
<dbReference type="PANTHER" id="PTHR43877:SF2">
    <property type="entry name" value="AMINOALKYLPHOSPHONATE N-ACETYLTRANSFERASE-RELATED"/>
    <property type="match status" value="1"/>
</dbReference>
<dbReference type="InterPro" id="IPR000182">
    <property type="entry name" value="GNAT_dom"/>
</dbReference>
<dbReference type="eggNOG" id="COG0456">
    <property type="taxonomic scope" value="Bacteria"/>
</dbReference>
<dbReference type="HOGENOM" id="CLU_117539_0_0_3"/>
<evidence type="ECO:0000256" key="1">
    <source>
        <dbReference type="ARBA" id="ARBA00022679"/>
    </source>
</evidence>
<sequence length="160" mass="18350">MLPEGYRLKQGSSKDTALLVKFMNETYQELFPKQENFSHLAETVRKYFSSQTPLWLVELSSETEKLSTSIACLWMGTGVDQVTGERYAHIFLVYVAPQHRYQGIATALFNQAQNWAKSRGDRQMGLQVFLNNQSALNLYDRLGFKPQSLTMIKPLNNSFD</sequence>
<dbReference type="GO" id="GO:0016747">
    <property type="term" value="F:acyltransferase activity, transferring groups other than amino-acyl groups"/>
    <property type="evidence" value="ECO:0007669"/>
    <property type="project" value="InterPro"/>
</dbReference>
<dbReference type="InterPro" id="IPR016181">
    <property type="entry name" value="Acyl_CoA_acyltransferase"/>
</dbReference>
<keyword evidence="5" id="KW-1185">Reference proteome</keyword>
<dbReference type="CDD" id="cd04301">
    <property type="entry name" value="NAT_SF"/>
    <property type="match status" value="1"/>
</dbReference>
<evidence type="ECO:0000256" key="2">
    <source>
        <dbReference type="ARBA" id="ARBA00023315"/>
    </source>
</evidence>
<gene>
    <name evidence="4" type="ordered locus">Cyan7822_5446</name>
</gene>
<keyword evidence="1 4" id="KW-0808">Transferase</keyword>